<evidence type="ECO:0000313" key="3">
    <source>
        <dbReference type="Proteomes" id="UP000001542"/>
    </source>
</evidence>
<dbReference type="PANTHER" id="PTHR12100">
    <property type="entry name" value="SEC10"/>
    <property type="match status" value="1"/>
</dbReference>
<dbReference type="OrthoDB" id="125856at2759"/>
<dbReference type="GO" id="GO:0006887">
    <property type="term" value="P:exocytosis"/>
    <property type="evidence" value="ECO:0000318"/>
    <property type="project" value="GO_Central"/>
</dbReference>
<dbReference type="InterPro" id="IPR009976">
    <property type="entry name" value="Sec10-like"/>
</dbReference>
<dbReference type="InterPro" id="IPR048627">
    <property type="entry name" value="Sec10_HB"/>
</dbReference>
<feature type="domain" description="Exocyst complex component Sec10-like alpha-helical bundle" evidence="1">
    <location>
        <begin position="119"/>
        <end position="427"/>
    </location>
</feature>
<dbReference type="SMR" id="A2DG40"/>
<dbReference type="Proteomes" id="UP000001542">
    <property type="component" value="Unassembled WGS sequence"/>
</dbReference>
<name>A2DG40_TRIV3</name>
<dbReference type="PANTHER" id="PTHR12100:SF0">
    <property type="entry name" value="EXOCYST COMPLEX COMPONENT 5"/>
    <property type="match status" value="1"/>
</dbReference>
<dbReference type="VEuPathDB" id="TrichDB:TVAG_163630"/>
<gene>
    <name evidence="2" type="ORF">TVAG_163630</name>
</gene>
<dbReference type="GO" id="GO:0000145">
    <property type="term" value="C:exocyst"/>
    <property type="evidence" value="ECO:0000318"/>
    <property type="project" value="GO_Central"/>
</dbReference>
<evidence type="ECO:0000259" key="1">
    <source>
        <dbReference type="Pfam" id="PF07393"/>
    </source>
</evidence>
<dbReference type="Pfam" id="PF07393">
    <property type="entry name" value="Sec10_HB"/>
    <property type="match status" value="2"/>
</dbReference>
<reference evidence="2" key="2">
    <citation type="journal article" date="2007" name="Science">
        <title>Draft genome sequence of the sexually transmitted pathogen Trichomonas vaginalis.</title>
        <authorList>
            <person name="Carlton J.M."/>
            <person name="Hirt R.P."/>
            <person name="Silva J.C."/>
            <person name="Delcher A.L."/>
            <person name="Schatz M."/>
            <person name="Zhao Q."/>
            <person name="Wortman J.R."/>
            <person name="Bidwell S.L."/>
            <person name="Alsmark U.C.M."/>
            <person name="Besteiro S."/>
            <person name="Sicheritz-Ponten T."/>
            <person name="Noel C.J."/>
            <person name="Dacks J.B."/>
            <person name="Foster P.G."/>
            <person name="Simillion C."/>
            <person name="Van de Peer Y."/>
            <person name="Miranda-Saavedra D."/>
            <person name="Barton G.J."/>
            <person name="Westrop G.D."/>
            <person name="Mueller S."/>
            <person name="Dessi D."/>
            <person name="Fiori P.L."/>
            <person name="Ren Q."/>
            <person name="Paulsen I."/>
            <person name="Zhang H."/>
            <person name="Bastida-Corcuera F.D."/>
            <person name="Simoes-Barbosa A."/>
            <person name="Brown M.T."/>
            <person name="Hayes R.D."/>
            <person name="Mukherjee M."/>
            <person name="Okumura C.Y."/>
            <person name="Schneider R."/>
            <person name="Smith A.J."/>
            <person name="Vanacova S."/>
            <person name="Villalvazo M."/>
            <person name="Haas B.J."/>
            <person name="Pertea M."/>
            <person name="Feldblyum T.V."/>
            <person name="Utterback T.R."/>
            <person name="Shu C.L."/>
            <person name="Osoegawa K."/>
            <person name="de Jong P.J."/>
            <person name="Hrdy I."/>
            <person name="Horvathova L."/>
            <person name="Zubacova Z."/>
            <person name="Dolezal P."/>
            <person name="Malik S.B."/>
            <person name="Logsdon J.M. Jr."/>
            <person name="Henze K."/>
            <person name="Gupta A."/>
            <person name="Wang C.C."/>
            <person name="Dunne R.L."/>
            <person name="Upcroft J.A."/>
            <person name="Upcroft P."/>
            <person name="White O."/>
            <person name="Salzberg S.L."/>
            <person name="Tang P."/>
            <person name="Chiu C.-H."/>
            <person name="Lee Y.-S."/>
            <person name="Embley T.M."/>
            <person name="Coombs G.H."/>
            <person name="Mottram J.C."/>
            <person name="Tachezy J."/>
            <person name="Fraser-Liggett C.M."/>
            <person name="Johnson P.J."/>
        </authorList>
    </citation>
    <scope>NUCLEOTIDE SEQUENCE [LARGE SCALE GENOMIC DNA]</scope>
    <source>
        <strain evidence="2">G3</strain>
    </source>
</reference>
<proteinExistence type="predicted"/>
<dbReference type="STRING" id="5722.A2DG40"/>
<organism evidence="2 3">
    <name type="scientific">Trichomonas vaginalis (strain ATCC PRA-98 / G3)</name>
    <dbReference type="NCBI Taxonomy" id="412133"/>
    <lineage>
        <taxon>Eukaryota</taxon>
        <taxon>Metamonada</taxon>
        <taxon>Parabasalia</taxon>
        <taxon>Trichomonadida</taxon>
        <taxon>Trichomonadidae</taxon>
        <taxon>Trichomonas</taxon>
    </lineage>
</organism>
<dbReference type="AlphaFoldDB" id="A2DG40"/>
<reference evidence="2" key="1">
    <citation type="submission" date="2006-10" db="EMBL/GenBank/DDBJ databases">
        <authorList>
            <person name="Amadeo P."/>
            <person name="Zhao Q."/>
            <person name="Wortman J."/>
            <person name="Fraser-Liggett C."/>
            <person name="Carlton J."/>
        </authorList>
    </citation>
    <scope>NUCLEOTIDE SEQUENCE</scope>
    <source>
        <strain evidence="2">G3</strain>
    </source>
</reference>
<feature type="domain" description="Exocyst complex component Sec10-like alpha-helical bundle" evidence="1">
    <location>
        <begin position="2"/>
        <end position="98"/>
    </location>
</feature>
<dbReference type="RefSeq" id="XP_001581653.1">
    <property type="nucleotide sequence ID" value="XM_001581603.1"/>
</dbReference>
<dbReference type="KEGG" id="tva:5466210"/>
<dbReference type="EMBL" id="DS113196">
    <property type="protein sequence ID" value="EAY20667.1"/>
    <property type="molecule type" value="Genomic_DNA"/>
</dbReference>
<evidence type="ECO:0000313" key="2">
    <source>
        <dbReference type="EMBL" id="EAY20667.1"/>
    </source>
</evidence>
<dbReference type="VEuPathDB" id="TrichDB:TVAGG3_0953680"/>
<sequence>MDTIFNKSQQPKSTLVQMVFEAVFNPYITNVLKHYLSQKQDRFSEMFFKIHNETNEMLKSIWALDGSSFNNQNITENTFRPFQYEYERIENLAVATAMSTSVAPVLTKLRAIIENSKKWLSKRDEENYDIFSEFNPQLPITILTAGASAWERCIVLSDPSKKHQILKNLIDIIIQGNLRDYLITYLDACRICMQKDNDVSIVPKFFAITSVINMTILTIEAKYNQILKPVLQQKPIDHDAFLKERDSLVNSLEEGITKNLEICISTIVDKVKNIVSTKTFKQSFLRQNVLGSISQPCTEICQILTGPNSIYSESQSLSGENNISFCSVLCKELIDTIINTLLELKYDFPEGTMQLSMDICEYSNAFAKFNLDFVNSKFEDLDKAAKLMCTPADRISQIKKDLNMQPKAVDLARKLLPLRTDSKENDLVNAL</sequence>
<dbReference type="InParanoid" id="A2DG40"/>
<dbReference type="GO" id="GO:0006893">
    <property type="term" value="P:Golgi to plasma membrane transport"/>
    <property type="evidence" value="ECO:0000318"/>
    <property type="project" value="GO_Central"/>
</dbReference>
<protein>
    <recommendedName>
        <fullName evidence="1">Exocyst complex component Sec10-like alpha-helical bundle domain-containing protein</fullName>
    </recommendedName>
</protein>
<keyword evidence="3" id="KW-1185">Reference proteome</keyword>
<accession>A2DG40</accession>